<sequence length="175" mass="20129">MISPLPFPDDQIGHFTDMMRLLYLPPTHHHRHRQPSRKTIKLLVHRASELDEVGIKFRSRYGSNSPLALEYEYGVLTMPRISLSEDWSEIVLRNILALEHCNHPTQHYVFDYVDFVSQLINTDKDVDILVDNEIINHLYHSALHLMPPGLLAELKQRSAAGCCSGTGVYQVNQCR</sequence>
<proteinExistence type="predicted"/>
<reference evidence="1 2" key="1">
    <citation type="journal article" date="2023" name="Plants (Basel)">
        <title>Bridging the Gap: Combining Genomics and Transcriptomics Approaches to Understand Stylosanthes scabra, an Orphan Legume from the Brazilian Caatinga.</title>
        <authorList>
            <person name="Ferreira-Neto J.R.C."/>
            <person name="da Silva M.D."/>
            <person name="Binneck E."/>
            <person name="de Melo N.F."/>
            <person name="da Silva R.H."/>
            <person name="de Melo A.L.T.M."/>
            <person name="Pandolfi V."/>
            <person name="Bustamante F.O."/>
            <person name="Brasileiro-Vidal A.C."/>
            <person name="Benko-Iseppon A.M."/>
        </authorList>
    </citation>
    <scope>NUCLEOTIDE SEQUENCE [LARGE SCALE GENOMIC DNA]</scope>
    <source>
        <tissue evidence="1">Leaves</tissue>
    </source>
</reference>
<comment type="caution">
    <text evidence="1">The sequence shown here is derived from an EMBL/GenBank/DDBJ whole genome shotgun (WGS) entry which is preliminary data.</text>
</comment>
<protein>
    <submittedName>
        <fullName evidence="1">Uncharacterized protein</fullName>
    </submittedName>
</protein>
<keyword evidence="2" id="KW-1185">Reference proteome</keyword>
<dbReference type="InterPro" id="IPR004158">
    <property type="entry name" value="DUF247_pln"/>
</dbReference>
<dbReference type="EMBL" id="JASCZI010030529">
    <property type="protein sequence ID" value="MED6123390.1"/>
    <property type="molecule type" value="Genomic_DNA"/>
</dbReference>
<evidence type="ECO:0000313" key="2">
    <source>
        <dbReference type="Proteomes" id="UP001341840"/>
    </source>
</evidence>
<name>A0ABU6RHH0_9FABA</name>
<dbReference type="PANTHER" id="PTHR31170:SF19">
    <property type="match status" value="1"/>
</dbReference>
<dbReference type="Proteomes" id="UP001341840">
    <property type="component" value="Unassembled WGS sequence"/>
</dbReference>
<gene>
    <name evidence="1" type="ORF">PIB30_048688</name>
</gene>
<dbReference type="PANTHER" id="PTHR31170">
    <property type="entry name" value="BNAC04G53230D PROTEIN"/>
    <property type="match status" value="1"/>
</dbReference>
<organism evidence="1 2">
    <name type="scientific">Stylosanthes scabra</name>
    <dbReference type="NCBI Taxonomy" id="79078"/>
    <lineage>
        <taxon>Eukaryota</taxon>
        <taxon>Viridiplantae</taxon>
        <taxon>Streptophyta</taxon>
        <taxon>Embryophyta</taxon>
        <taxon>Tracheophyta</taxon>
        <taxon>Spermatophyta</taxon>
        <taxon>Magnoliopsida</taxon>
        <taxon>eudicotyledons</taxon>
        <taxon>Gunneridae</taxon>
        <taxon>Pentapetalae</taxon>
        <taxon>rosids</taxon>
        <taxon>fabids</taxon>
        <taxon>Fabales</taxon>
        <taxon>Fabaceae</taxon>
        <taxon>Papilionoideae</taxon>
        <taxon>50 kb inversion clade</taxon>
        <taxon>dalbergioids sensu lato</taxon>
        <taxon>Dalbergieae</taxon>
        <taxon>Pterocarpus clade</taxon>
        <taxon>Stylosanthes</taxon>
    </lineage>
</organism>
<dbReference type="Pfam" id="PF03140">
    <property type="entry name" value="DUF247"/>
    <property type="match status" value="1"/>
</dbReference>
<evidence type="ECO:0000313" key="1">
    <source>
        <dbReference type="EMBL" id="MED6123390.1"/>
    </source>
</evidence>
<accession>A0ABU6RHH0</accession>